<accession>A0ABN2JJQ6</accession>
<proteinExistence type="predicted"/>
<name>A0ABN2JJQ6_9MICO</name>
<comment type="caution">
    <text evidence="1">The sequence shown here is derived from an EMBL/GenBank/DDBJ whole genome shotgun (WGS) entry which is preliminary data.</text>
</comment>
<organism evidence="1 2">
    <name type="scientific">Isoptericola hypogeus</name>
    <dbReference type="NCBI Taxonomy" id="300179"/>
    <lineage>
        <taxon>Bacteria</taxon>
        <taxon>Bacillati</taxon>
        <taxon>Actinomycetota</taxon>
        <taxon>Actinomycetes</taxon>
        <taxon>Micrococcales</taxon>
        <taxon>Promicromonosporaceae</taxon>
        <taxon>Isoptericola</taxon>
    </lineage>
</organism>
<dbReference type="RefSeq" id="WP_344248885.1">
    <property type="nucleotide sequence ID" value="NZ_BAAAPM010000005.1"/>
</dbReference>
<keyword evidence="2" id="KW-1185">Reference proteome</keyword>
<evidence type="ECO:0000313" key="1">
    <source>
        <dbReference type="EMBL" id="GAA1729289.1"/>
    </source>
</evidence>
<sequence length="237" mass="25745">MNDALARAGARWDDDPSAGEWILPLLGDPGAAVEAHVPRGYDAYAVVPYPLDEDGAVRVRAADDRLEALLDVLAPHTGDQPVHVGLWEGWGFLYDHGGDPATAPGMAALVASDERPRWWQRGRRAAAVRDELRAVQSEVSAALAGMRLERPATEPLDTPYMARFLWTGPLRSATALRQFGEPPSLVWPHDRSWFLAVPEYTREMAVGGSCELVGTVLSTPGMDARPADLSTVLDIDD</sequence>
<dbReference type="EMBL" id="BAAAPM010000005">
    <property type="protein sequence ID" value="GAA1729289.1"/>
    <property type="molecule type" value="Genomic_DNA"/>
</dbReference>
<evidence type="ECO:0000313" key="2">
    <source>
        <dbReference type="Proteomes" id="UP001501138"/>
    </source>
</evidence>
<gene>
    <name evidence="1" type="ORF">GCM10009809_26050</name>
</gene>
<reference evidence="1 2" key="1">
    <citation type="journal article" date="2019" name="Int. J. Syst. Evol. Microbiol.">
        <title>The Global Catalogue of Microorganisms (GCM) 10K type strain sequencing project: providing services to taxonomists for standard genome sequencing and annotation.</title>
        <authorList>
            <consortium name="The Broad Institute Genomics Platform"/>
            <consortium name="The Broad Institute Genome Sequencing Center for Infectious Disease"/>
            <person name="Wu L."/>
            <person name="Ma J."/>
        </authorList>
    </citation>
    <scope>NUCLEOTIDE SEQUENCE [LARGE SCALE GENOMIC DNA]</scope>
    <source>
        <strain evidence="1 2">JCM 15589</strain>
    </source>
</reference>
<protein>
    <submittedName>
        <fullName evidence="1">Uncharacterized protein</fullName>
    </submittedName>
</protein>
<dbReference type="Proteomes" id="UP001501138">
    <property type="component" value="Unassembled WGS sequence"/>
</dbReference>